<dbReference type="Proteomes" id="UP000467201">
    <property type="component" value="Chromosome"/>
</dbReference>
<evidence type="ECO:0000313" key="5">
    <source>
        <dbReference type="EMBL" id="BBZ07630.1"/>
    </source>
</evidence>
<dbReference type="InterPro" id="IPR036388">
    <property type="entry name" value="WH-like_DNA-bd_sf"/>
</dbReference>
<gene>
    <name evidence="5" type="ORF">MDOR_17990</name>
</gene>
<accession>A0A7I7VRJ9</accession>
<name>A0A7I7VRJ9_9MYCO</name>
<dbReference type="CDD" id="cd06170">
    <property type="entry name" value="LuxR_C_like"/>
    <property type="match status" value="1"/>
</dbReference>
<sequence>MSVWTENDEMTRAGIDTPDFASIAAAMVSGDAEVRICGAIDFIRVETGCDTFLLAFKTPRDKGFSLVKSVGYSEAVARHLSSDIQSMPEFRKQFSDHDRITDWEDVPEFPDSYSGAEVLRPEGFTNGFLMVLHDGAGDVVGMCQANMERPEFSARNRCMVEAARPLFTKYVTRLRACARARLTPREQEILVLLRAGMSNPEISDRLFLSPRTVSTHVERVLRKLGVANRVAAAVYATELGLVDLQRDITSAAVPRSIAAL</sequence>
<dbReference type="PROSITE" id="PS00622">
    <property type="entry name" value="HTH_LUXR_1"/>
    <property type="match status" value="1"/>
</dbReference>
<dbReference type="PROSITE" id="PS50043">
    <property type="entry name" value="HTH_LUXR_2"/>
    <property type="match status" value="1"/>
</dbReference>
<dbReference type="GO" id="GO:0006355">
    <property type="term" value="P:regulation of DNA-templated transcription"/>
    <property type="evidence" value="ECO:0007669"/>
    <property type="project" value="InterPro"/>
</dbReference>
<dbReference type="RefSeq" id="WP_235849598.1">
    <property type="nucleotide sequence ID" value="NZ_AP022605.1"/>
</dbReference>
<dbReference type="EMBL" id="AP022605">
    <property type="protein sequence ID" value="BBZ07630.1"/>
    <property type="molecule type" value="Genomic_DNA"/>
</dbReference>
<evidence type="ECO:0000256" key="2">
    <source>
        <dbReference type="ARBA" id="ARBA00023125"/>
    </source>
</evidence>
<dbReference type="InterPro" id="IPR000792">
    <property type="entry name" value="Tscrpt_reg_LuxR_C"/>
</dbReference>
<organism evidence="5 6">
    <name type="scientific">Mycolicibacterium doricum</name>
    <dbReference type="NCBI Taxonomy" id="126673"/>
    <lineage>
        <taxon>Bacteria</taxon>
        <taxon>Bacillati</taxon>
        <taxon>Actinomycetota</taxon>
        <taxon>Actinomycetes</taxon>
        <taxon>Mycobacteriales</taxon>
        <taxon>Mycobacteriaceae</taxon>
        <taxon>Mycolicibacterium</taxon>
    </lineage>
</organism>
<dbReference type="Pfam" id="PF00196">
    <property type="entry name" value="GerE"/>
    <property type="match status" value="1"/>
</dbReference>
<dbReference type="Gene3D" id="1.10.10.10">
    <property type="entry name" value="Winged helix-like DNA-binding domain superfamily/Winged helix DNA-binding domain"/>
    <property type="match status" value="1"/>
</dbReference>
<evidence type="ECO:0000313" key="6">
    <source>
        <dbReference type="Proteomes" id="UP000467201"/>
    </source>
</evidence>
<reference evidence="5 6" key="1">
    <citation type="journal article" date="2019" name="Emerg. Microbes Infect.">
        <title>Comprehensive subspecies identification of 175 nontuberculous mycobacteria species based on 7547 genomic profiles.</title>
        <authorList>
            <person name="Matsumoto Y."/>
            <person name="Kinjo T."/>
            <person name="Motooka D."/>
            <person name="Nabeya D."/>
            <person name="Jung N."/>
            <person name="Uechi K."/>
            <person name="Horii T."/>
            <person name="Iida T."/>
            <person name="Fujita J."/>
            <person name="Nakamura S."/>
        </authorList>
    </citation>
    <scope>NUCLEOTIDE SEQUENCE [LARGE SCALE GENOMIC DNA]</scope>
    <source>
        <strain evidence="5 6">JCM 12405</strain>
    </source>
</reference>
<dbReference type="PANTHER" id="PTHR44688">
    <property type="entry name" value="DNA-BINDING TRANSCRIPTIONAL ACTIVATOR DEVR_DOSR"/>
    <property type="match status" value="1"/>
</dbReference>
<dbReference type="SMART" id="SM00421">
    <property type="entry name" value="HTH_LUXR"/>
    <property type="match status" value="1"/>
</dbReference>
<evidence type="ECO:0000256" key="1">
    <source>
        <dbReference type="ARBA" id="ARBA00023015"/>
    </source>
</evidence>
<proteinExistence type="predicted"/>
<dbReference type="SUPFAM" id="SSF46894">
    <property type="entry name" value="C-terminal effector domain of the bipartite response regulators"/>
    <property type="match status" value="1"/>
</dbReference>
<keyword evidence="1" id="KW-0805">Transcription regulation</keyword>
<feature type="domain" description="HTH luxR-type" evidence="4">
    <location>
        <begin position="175"/>
        <end position="240"/>
    </location>
</feature>
<keyword evidence="3" id="KW-0804">Transcription</keyword>
<evidence type="ECO:0000259" key="4">
    <source>
        <dbReference type="PROSITE" id="PS50043"/>
    </source>
</evidence>
<dbReference type="PRINTS" id="PR00038">
    <property type="entry name" value="HTHLUXR"/>
</dbReference>
<dbReference type="InterPro" id="IPR016032">
    <property type="entry name" value="Sig_transdc_resp-reg_C-effctor"/>
</dbReference>
<dbReference type="GO" id="GO:0003677">
    <property type="term" value="F:DNA binding"/>
    <property type="evidence" value="ECO:0007669"/>
    <property type="project" value="UniProtKB-KW"/>
</dbReference>
<dbReference type="AlphaFoldDB" id="A0A7I7VRJ9"/>
<evidence type="ECO:0000256" key="3">
    <source>
        <dbReference type="ARBA" id="ARBA00023163"/>
    </source>
</evidence>
<dbReference type="KEGG" id="mdr:MDOR_17990"/>
<protein>
    <submittedName>
        <fullName evidence="5">Helix-turn-helix transcriptional regulator</fullName>
    </submittedName>
</protein>
<keyword evidence="2" id="KW-0238">DNA-binding</keyword>
<dbReference type="PANTHER" id="PTHR44688:SF16">
    <property type="entry name" value="DNA-BINDING TRANSCRIPTIONAL ACTIVATOR DEVR_DOSR"/>
    <property type="match status" value="1"/>
</dbReference>